<keyword evidence="3 5" id="KW-0012">Acyltransferase</keyword>
<dbReference type="SUPFAM" id="SSF52151">
    <property type="entry name" value="FabD/lysophospholipase-like"/>
    <property type="match status" value="1"/>
</dbReference>
<dbReference type="AlphaFoldDB" id="A0A518CWB1"/>
<evidence type="ECO:0000313" key="5">
    <source>
        <dbReference type="EMBL" id="QDU83517.1"/>
    </source>
</evidence>
<sequence length="337" mass="36801">MSATTNQPMRLAIVCPGRGSYVESSMRTLPADHPWVREAEELRRELDLPSLVELDTAERFSGALHLRPANVSPLIYLISMLDAAAARERGEVVVVAGNSMGWYTALAVTGALSFADGLRLVQVMSLLQEEVRGGGQLLYPVVDEQWRADPAARARVLEALASSDGHALLSIDLGGYLVLAGDDEGVRHLKRALPPLELGRMRYPLQLMQHGPYHTPFVSSVSDAARERLADLEFRRPNATLVDGAGRRHSPWSADTQVLRDYTFGAQVTEPYDLAASLHVLLREFAPDRLVLPGPGNTLGGIVAQALIAEGWRGVHDRAAFMAAQDAPEPFVDSMRR</sequence>
<organism evidence="5 6">
    <name type="scientific">Rohdeia mirabilis</name>
    <dbReference type="NCBI Taxonomy" id="2528008"/>
    <lineage>
        <taxon>Bacteria</taxon>
        <taxon>Pseudomonadati</taxon>
        <taxon>Planctomycetota</taxon>
        <taxon>Planctomycetia</taxon>
        <taxon>Planctomycetia incertae sedis</taxon>
        <taxon>Rohdeia</taxon>
    </lineage>
</organism>
<dbReference type="InterPro" id="IPR001227">
    <property type="entry name" value="Ac_transferase_dom_sf"/>
</dbReference>
<evidence type="ECO:0000256" key="3">
    <source>
        <dbReference type="ARBA" id="ARBA00023315"/>
    </source>
</evidence>
<evidence type="ECO:0000256" key="1">
    <source>
        <dbReference type="ARBA" id="ARBA00013258"/>
    </source>
</evidence>
<keyword evidence="2 5" id="KW-0808">Transferase</keyword>
<dbReference type="EC" id="2.3.1.39" evidence="1"/>
<dbReference type="InterPro" id="IPR050858">
    <property type="entry name" value="Mal-CoA-ACP_Trans/PKS_FabD"/>
</dbReference>
<dbReference type="OrthoDB" id="5756162at2"/>
<accession>A0A518CWB1</accession>
<dbReference type="Gene3D" id="3.40.366.10">
    <property type="entry name" value="Malonyl-Coenzyme A Acyl Carrier Protein, domain 2"/>
    <property type="match status" value="1"/>
</dbReference>
<gene>
    <name evidence="5" type="primary">fabD_1</name>
    <name evidence="5" type="ORF">Pla163_06160</name>
</gene>
<dbReference type="GO" id="GO:0004314">
    <property type="term" value="F:[acyl-carrier-protein] S-malonyltransferase activity"/>
    <property type="evidence" value="ECO:0007669"/>
    <property type="project" value="UniProtKB-EC"/>
</dbReference>
<dbReference type="InterPro" id="IPR016035">
    <property type="entry name" value="Acyl_Trfase/lysoPLipase"/>
</dbReference>
<evidence type="ECO:0000313" key="6">
    <source>
        <dbReference type="Proteomes" id="UP000319342"/>
    </source>
</evidence>
<reference evidence="5 6" key="1">
    <citation type="submission" date="2019-02" db="EMBL/GenBank/DDBJ databases">
        <title>Deep-cultivation of Planctomycetes and their phenomic and genomic characterization uncovers novel biology.</title>
        <authorList>
            <person name="Wiegand S."/>
            <person name="Jogler M."/>
            <person name="Boedeker C."/>
            <person name="Pinto D."/>
            <person name="Vollmers J."/>
            <person name="Rivas-Marin E."/>
            <person name="Kohn T."/>
            <person name="Peeters S.H."/>
            <person name="Heuer A."/>
            <person name="Rast P."/>
            <person name="Oberbeckmann S."/>
            <person name="Bunk B."/>
            <person name="Jeske O."/>
            <person name="Meyerdierks A."/>
            <person name="Storesund J.E."/>
            <person name="Kallscheuer N."/>
            <person name="Luecker S."/>
            <person name="Lage O.M."/>
            <person name="Pohl T."/>
            <person name="Merkel B.J."/>
            <person name="Hornburger P."/>
            <person name="Mueller R.-W."/>
            <person name="Bruemmer F."/>
            <person name="Labrenz M."/>
            <person name="Spormann A.M."/>
            <person name="Op den Camp H."/>
            <person name="Overmann J."/>
            <person name="Amann R."/>
            <person name="Jetten M.S.M."/>
            <person name="Mascher T."/>
            <person name="Medema M.H."/>
            <person name="Devos D.P."/>
            <person name="Kaster A.-K."/>
            <person name="Ovreas L."/>
            <person name="Rohde M."/>
            <person name="Galperin M.Y."/>
            <person name="Jogler C."/>
        </authorList>
    </citation>
    <scope>NUCLEOTIDE SEQUENCE [LARGE SCALE GENOMIC DNA]</scope>
    <source>
        <strain evidence="5 6">Pla163</strain>
    </source>
</reference>
<keyword evidence="6" id="KW-1185">Reference proteome</keyword>
<proteinExistence type="predicted"/>
<dbReference type="EMBL" id="CP036290">
    <property type="protein sequence ID" value="QDU83517.1"/>
    <property type="molecule type" value="Genomic_DNA"/>
</dbReference>
<name>A0A518CWB1_9BACT</name>
<dbReference type="PANTHER" id="PTHR42681">
    <property type="entry name" value="MALONYL-COA-ACYL CARRIER PROTEIN TRANSACYLASE, MITOCHONDRIAL"/>
    <property type="match status" value="1"/>
</dbReference>
<dbReference type="Proteomes" id="UP000319342">
    <property type="component" value="Chromosome"/>
</dbReference>
<dbReference type="PANTHER" id="PTHR42681:SF1">
    <property type="entry name" value="MALONYL-COA-ACYL CARRIER PROTEIN TRANSACYLASE, MITOCHONDRIAL"/>
    <property type="match status" value="1"/>
</dbReference>
<evidence type="ECO:0000256" key="4">
    <source>
        <dbReference type="ARBA" id="ARBA00048462"/>
    </source>
</evidence>
<dbReference type="GO" id="GO:0006633">
    <property type="term" value="P:fatty acid biosynthetic process"/>
    <property type="evidence" value="ECO:0007669"/>
    <property type="project" value="TreeGrafter"/>
</dbReference>
<dbReference type="RefSeq" id="WP_145183354.1">
    <property type="nucleotide sequence ID" value="NZ_CP036290.1"/>
</dbReference>
<dbReference type="Gene3D" id="3.30.70.250">
    <property type="entry name" value="Malonyl-CoA ACP transacylase, ACP-binding"/>
    <property type="match status" value="1"/>
</dbReference>
<comment type="catalytic activity">
    <reaction evidence="4">
        <text>holo-[ACP] + malonyl-CoA = malonyl-[ACP] + CoA</text>
        <dbReference type="Rhea" id="RHEA:41792"/>
        <dbReference type="Rhea" id="RHEA-COMP:9623"/>
        <dbReference type="Rhea" id="RHEA-COMP:9685"/>
        <dbReference type="ChEBI" id="CHEBI:57287"/>
        <dbReference type="ChEBI" id="CHEBI:57384"/>
        <dbReference type="ChEBI" id="CHEBI:64479"/>
        <dbReference type="ChEBI" id="CHEBI:78449"/>
        <dbReference type="EC" id="2.3.1.39"/>
    </reaction>
</comment>
<evidence type="ECO:0000256" key="2">
    <source>
        <dbReference type="ARBA" id="ARBA00022679"/>
    </source>
</evidence>
<protein>
    <recommendedName>
        <fullName evidence="1">[acyl-carrier-protein] S-malonyltransferase</fullName>
        <ecNumber evidence="1">2.3.1.39</ecNumber>
    </recommendedName>
</protein>